<evidence type="ECO:0000256" key="1">
    <source>
        <dbReference type="ARBA" id="ARBA00005915"/>
    </source>
</evidence>
<evidence type="ECO:0000256" key="5">
    <source>
        <dbReference type="ARBA" id="ARBA00022839"/>
    </source>
</evidence>
<dbReference type="Pfam" id="PF17768">
    <property type="entry name" value="RecJ_OB"/>
    <property type="match status" value="1"/>
</dbReference>
<keyword evidence="3" id="KW-0540">Nuclease</keyword>
<keyword evidence="5 9" id="KW-0269">Exonuclease</keyword>
<dbReference type="InterPro" id="IPR051673">
    <property type="entry name" value="SSDNA_exonuclease_RecJ"/>
</dbReference>
<dbReference type="Gene3D" id="2.40.50.460">
    <property type="match status" value="1"/>
</dbReference>
<dbReference type="SUPFAM" id="SSF64182">
    <property type="entry name" value="DHH phosphoesterases"/>
    <property type="match status" value="1"/>
</dbReference>
<dbReference type="EMBL" id="MFLM01000005">
    <property type="protein sequence ID" value="OGG68688.1"/>
    <property type="molecule type" value="Genomic_DNA"/>
</dbReference>
<feature type="domain" description="DDH" evidence="6">
    <location>
        <begin position="58"/>
        <end position="187"/>
    </location>
</feature>
<dbReference type="Pfam" id="PF02272">
    <property type="entry name" value="DHHA1"/>
    <property type="match status" value="1"/>
</dbReference>
<evidence type="ECO:0000256" key="2">
    <source>
        <dbReference type="ARBA" id="ARBA00019841"/>
    </source>
</evidence>
<dbReference type="NCBIfam" id="TIGR00644">
    <property type="entry name" value="recJ"/>
    <property type="match status" value="1"/>
</dbReference>
<evidence type="ECO:0000259" key="7">
    <source>
        <dbReference type="Pfam" id="PF02272"/>
    </source>
</evidence>
<organism evidence="9 10">
    <name type="scientific">Candidatus Kaiserbacteria bacterium RIFCSPHIGHO2_02_FULL_56_30</name>
    <dbReference type="NCBI Taxonomy" id="1798499"/>
    <lineage>
        <taxon>Bacteria</taxon>
        <taxon>Candidatus Kaiseribacteriota</taxon>
    </lineage>
</organism>
<dbReference type="GO" id="GO:0008409">
    <property type="term" value="F:5'-3' exonuclease activity"/>
    <property type="evidence" value="ECO:0007669"/>
    <property type="project" value="InterPro"/>
</dbReference>
<protein>
    <recommendedName>
        <fullName evidence="2">Single-stranded-DNA-specific exonuclease RecJ</fullName>
    </recommendedName>
</protein>
<dbReference type="Pfam" id="PF01368">
    <property type="entry name" value="DHH"/>
    <property type="match status" value="1"/>
</dbReference>
<dbReference type="InterPro" id="IPR038763">
    <property type="entry name" value="DHH_sf"/>
</dbReference>
<evidence type="ECO:0000259" key="8">
    <source>
        <dbReference type="Pfam" id="PF17768"/>
    </source>
</evidence>
<dbReference type="AlphaFoldDB" id="A0A1F6E4V0"/>
<dbReference type="InterPro" id="IPR041122">
    <property type="entry name" value="RecJ_OB"/>
</dbReference>
<feature type="domain" description="RecJ OB" evidence="8">
    <location>
        <begin position="438"/>
        <end position="546"/>
    </location>
</feature>
<dbReference type="InterPro" id="IPR001667">
    <property type="entry name" value="DDH_dom"/>
</dbReference>
<dbReference type="Proteomes" id="UP000177107">
    <property type="component" value="Unassembled WGS sequence"/>
</dbReference>
<dbReference type="GO" id="GO:0003676">
    <property type="term" value="F:nucleic acid binding"/>
    <property type="evidence" value="ECO:0007669"/>
    <property type="project" value="InterPro"/>
</dbReference>
<evidence type="ECO:0000256" key="3">
    <source>
        <dbReference type="ARBA" id="ARBA00022722"/>
    </source>
</evidence>
<evidence type="ECO:0000259" key="6">
    <source>
        <dbReference type="Pfam" id="PF01368"/>
    </source>
</evidence>
<name>A0A1F6E4V0_9BACT</name>
<dbReference type="PANTHER" id="PTHR30255">
    <property type="entry name" value="SINGLE-STRANDED-DNA-SPECIFIC EXONUCLEASE RECJ"/>
    <property type="match status" value="1"/>
</dbReference>
<dbReference type="PANTHER" id="PTHR30255:SF2">
    <property type="entry name" value="SINGLE-STRANDED-DNA-SPECIFIC EXONUCLEASE RECJ"/>
    <property type="match status" value="1"/>
</dbReference>
<gene>
    <name evidence="9" type="ORF">A3C95_00820</name>
</gene>
<dbReference type="Gene3D" id="3.90.1640.30">
    <property type="match status" value="1"/>
</dbReference>
<comment type="caution">
    <text evidence="9">The sequence shown here is derived from an EMBL/GenBank/DDBJ whole genome shotgun (WGS) entry which is preliminary data.</text>
</comment>
<reference evidence="9 10" key="1">
    <citation type="journal article" date="2016" name="Nat. Commun.">
        <title>Thousands of microbial genomes shed light on interconnected biogeochemical processes in an aquifer system.</title>
        <authorList>
            <person name="Anantharaman K."/>
            <person name="Brown C.T."/>
            <person name="Hug L.A."/>
            <person name="Sharon I."/>
            <person name="Castelle C.J."/>
            <person name="Probst A.J."/>
            <person name="Thomas B.C."/>
            <person name="Singh A."/>
            <person name="Wilkins M.J."/>
            <person name="Karaoz U."/>
            <person name="Brodie E.L."/>
            <person name="Williams K.H."/>
            <person name="Hubbard S.S."/>
            <person name="Banfield J.F."/>
        </authorList>
    </citation>
    <scope>NUCLEOTIDE SEQUENCE [LARGE SCALE GENOMIC DNA]</scope>
</reference>
<dbReference type="InterPro" id="IPR004610">
    <property type="entry name" value="RecJ"/>
</dbReference>
<dbReference type="GO" id="GO:0006281">
    <property type="term" value="P:DNA repair"/>
    <property type="evidence" value="ECO:0007669"/>
    <property type="project" value="InterPro"/>
</dbReference>
<evidence type="ECO:0000313" key="10">
    <source>
        <dbReference type="Proteomes" id="UP000177107"/>
    </source>
</evidence>
<dbReference type="InterPro" id="IPR003156">
    <property type="entry name" value="DHHA1_dom"/>
</dbReference>
<comment type="similarity">
    <text evidence="1">Belongs to the RecJ family.</text>
</comment>
<proteinExistence type="inferred from homology"/>
<evidence type="ECO:0000256" key="4">
    <source>
        <dbReference type="ARBA" id="ARBA00022801"/>
    </source>
</evidence>
<dbReference type="STRING" id="1798499.A3C95_00820"/>
<evidence type="ECO:0000313" key="9">
    <source>
        <dbReference type="EMBL" id="OGG68688.1"/>
    </source>
</evidence>
<dbReference type="GO" id="GO:0006310">
    <property type="term" value="P:DNA recombination"/>
    <property type="evidence" value="ECO:0007669"/>
    <property type="project" value="InterPro"/>
</dbReference>
<keyword evidence="4" id="KW-0378">Hydrolase</keyword>
<accession>A0A1F6E4V0</accession>
<feature type="domain" description="DHHA1" evidence="7">
    <location>
        <begin position="334"/>
        <end position="410"/>
    </location>
</feature>
<sequence>MPDDFTLMLLRRRGIETKDEIEKFLNPSYDLHLHDPLLMKNMRGAAQRLAAAIKSGERIAVWSDYDCDGIPAAVLLHDFLEKAEANFENYIPHRHEEGYGVNTEGIEKLAESGAKLIVTADVGITDVGAVARARELGVEVIVTDHHLPGDELPDAIVVDDKQKGETYPFPELCGAATAWKLVCAILAVAPELREKIPVGWEKWLLDMAGLATIADMMPLVGENRVIATYGLKVLRKSPRIGLQKLCRVMRVNQSTLTEDDVGFMIAPRVNAASRMGDAWDAFNLFTATDEVEAEALARKLDKANRERKAQAGAITRAVHTRLKSRTSIPTVIALGDPAWRPSLLGLVASGIAEEYERPVFLWGREGNQSLKGSCRSDGRVHVIELMTATTEVFAEFGGHAGSGGFTVRDDQIFYLEERLVEAHTRVEVAELSQREYEIDARISPDQADESLLAKVERLAPFGEKNEKPLFLFRECEIARISRFGKGNEHLKIEIARPFGALEAVSFFAKGDLAKAAHALSPHSRVNLVGHLERDQFSRRGGPRLRLIGIAPV</sequence>